<evidence type="ECO:0000313" key="4">
    <source>
        <dbReference type="WBParaSite" id="ACRNAN_scaffold4081.g23378.t1"/>
    </source>
</evidence>
<dbReference type="WBParaSite" id="ACRNAN_scaffold3576.g22722.t1">
    <property type="protein sequence ID" value="ACRNAN_scaffold3576.g22722.t1"/>
    <property type="gene ID" value="ACRNAN_scaffold3576.g22722"/>
</dbReference>
<dbReference type="WBParaSite" id="ACRNAN_scaffold4081.g23378.t1">
    <property type="protein sequence ID" value="ACRNAN_scaffold4081.g23378.t1"/>
    <property type="gene ID" value="ACRNAN_scaffold4081.g23378"/>
</dbReference>
<evidence type="ECO:0000313" key="3">
    <source>
        <dbReference type="WBParaSite" id="ACRNAN_scaffold3576.g22722.t1"/>
    </source>
</evidence>
<accession>A0A914DR52</accession>
<dbReference type="Proteomes" id="UP000887540">
    <property type="component" value="Unplaced"/>
</dbReference>
<evidence type="ECO:0000313" key="2">
    <source>
        <dbReference type="Proteomes" id="UP000887540"/>
    </source>
</evidence>
<keyword evidence="1" id="KW-0472">Membrane</keyword>
<keyword evidence="1" id="KW-1133">Transmembrane helix</keyword>
<keyword evidence="1" id="KW-0812">Transmembrane</keyword>
<feature type="transmembrane region" description="Helical" evidence="1">
    <location>
        <begin position="48"/>
        <end position="67"/>
    </location>
</feature>
<protein>
    <submittedName>
        <fullName evidence="3 4">Uncharacterized protein</fullName>
    </submittedName>
</protein>
<organism evidence="2 3">
    <name type="scientific">Acrobeloides nanus</name>
    <dbReference type="NCBI Taxonomy" id="290746"/>
    <lineage>
        <taxon>Eukaryota</taxon>
        <taxon>Metazoa</taxon>
        <taxon>Ecdysozoa</taxon>
        <taxon>Nematoda</taxon>
        <taxon>Chromadorea</taxon>
        <taxon>Rhabditida</taxon>
        <taxon>Tylenchina</taxon>
        <taxon>Cephalobomorpha</taxon>
        <taxon>Cephaloboidea</taxon>
        <taxon>Cephalobidae</taxon>
        <taxon>Acrobeloides</taxon>
    </lineage>
</organism>
<reference evidence="3 4" key="1">
    <citation type="submission" date="2022-11" db="UniProtKB">
        <authorList>
            <consortium name="WormBaseParasite"/>
        </authorList>
    </citation>
    <scope>IDENTIFICATION</scope>
</reference>
<dbReference type="AlphaFoldDB" id="A0A914DR52"/>
<proteinExistence type="predicted"/>
<keyword evidence="2" id="KW-1185">Reference proteome</keyword>
<sequence length="72" mass="8406">MLFVRRIHRRPTTKRRRNSTSSLICYGNYTGSHLDEKPYLLTLSKKDFIATMTAISYFISLVGVFIYRNTNA</sequence>
<name>A0A914DR52_9BILA</name>
<evidence type="ECO:0000256" key="1">
    <source>
        <dbReference type="SAM" id="Phobius"/>
    </source>
</evidence>